<evidence type="ECO:0000256" key="7">
    <source>
        <dbReference type="SAM" id="Phobius"/>
    </source>
</evidence>
<evidence type="ECO:0000256" key="2">
    <source>
        <dbReference type="ARBA" id="ARBA00007363"/>
    </source>
</evidence>
<dbReference type="RefSeq" id="XP_029978762.1">
    <property type="nucleotide sequence ID" value="XM_030122902.1"/>
</dbReference>
<dbReference type="Pfam" id="PF06388">
    <property type="entry name" value="DUF1075"/>
    <property type="match status" value="1"/>
</dbReference>
<gene>
    <name evidence="8" type="primary">fam162a</name>
</gene>
<feature type="region of interest" description="Disordered" evidence="6">
    <location>
        <begin position="131"/>
        <end position="157"/>
    </location>
</feature>
<dbReference type="GO" id="GO:0016020">
    <property type="term" value="C:membrane"/>
    <property type="evidence" value="ECO:0007669"/>
    <property type="project" value="UniProtKB-SubCell"/>
</dbReference>
<feature type="transmembrane region" description="Helical" evidence="7">
    <location>
        <begin position="98"/>
        <end position="117"/>
    </location>
</feature>
<dbReference type="GO" id="GO:0071456">
    <property type="term" value="P:cellular response to hypoxia"/>
    <property type="evidence" value="ECO:0007669"/>
    <property type="project" value="TreeGrafter"/>
</dbReference>
<name>A0A673C510_9TELE</name>
<reference evidence="8" key="3">
    <citation type="submission" date="2025-09" db="UniProtKB">
        <authorList>
            <consortium name="Ensembl"/>
        </authorList>
    </citation>
    <scope>IDENTIFICATION</scope>
</reference>
<proteinExistence type="inferred from homology"/>
<evidence type="ECO:0000256" key="5">
    <source>
        <dbReference type="ARBA" id="ARBA00023136"/>
    </source>
</evidence>
<protein>
    <recommendedName>
        <fullName evidence="10">Family with sequence similarity 162 member A</fullName>
    </recommendedName>
</protein>
<organism evidence="8 9">
    <name type="scientific">Sphaeramia orbicularis</name>
    <name type="common">orbiculate cardinalfish</name>
    <dbReference type="NCBI Taxonomy" id="375764"/>
    <lineage>
        <taxon>Eukaryota</taxon>
        <taxon>Metazoa</taxon>
        <taxon>Chordata</taxon>
        <taxon>Craniata</taxon>
        <taxon>Vertebrata</taxon>
        <taxon>Euteleostomi</taxon>
        <taxon>Actinopterygii</taxon>
        <taxon>Neopterygii</taxon>
        <taxon>Teleostei</taxon>
        <taxon>Neoteleostei</taxon>
        <taxon>Acanthomorphata</taxon>
        <taxon>Gobiaria</taxon>
        <taxon>Kurtiformes</taxon>
        <taxon>Apogonoidei</taxon>
        <taxon>Apogonidae</taxon>
        <taxon>Apogoninae</taxon>
        <taxon>Sphaeramia</taxon>
    </lineage>
</organism>
<evidence type="ECO:0000256" key="6">
    <source>
        <dbReference type="SAM" id="MobiDB-lite"/>
    </source>
</evidence>
<dbReference type="Proteomes" id="UP000472271">
    <property type="component" value="Chromosome 20"/>
</dbReference>
<feature type="region of interest" description="Disordered" evidence="6">
    <location>
        <begin position="28"/>
        <end position="49"/>
    </location>
</feature>
<feature type="compositionally biased region" description="Basic and acidic residues" evidence="6">
    <location>
        <begin position="132"/>
        <end position="149"/>
    </location>
</feature>
<dbReference type="GO" id="GO:0090200">
    <property type="term" value="P:positive regulation of release of cytochrome c from mitochondria"/>
    <property type="evidence" value="ECO:0007669"/>
    <property type="project" value="TreeGrafter"/>
</dbReference>
<evidence type="ECO:0000256" key="1">
    <source>
        <dbReference type="ARBA" id="ARBA00004167"/>
    </source>
</evidence>
<keyword evidence="4 7" id="KW-1133">Transmembrane helix</keyword>
<dbReference type="AlphaFoldDB" id="A0A673C510"/>
<dbReference type="GO" id="GO:0005739">
    <property type="term" value="C:mitochondrion"/>
    <property type="evidence" value="ECO:0007669"/>
    <property type="project" value="TreeGrafter"/>
</dbReference>
<evidence type="ECO:0000313" key="8">
    <source>
        <dbReference type="Ensembl" id="ENSSORP00005048334.1"/>
    </source>
</evidence>
<reference evidence="8" key="2">
    <citation type="submission" date="2025-08" db="UniProtKB">
        <authorList>
            <consortium name="Ensembl"/>
        </authorList>
    </citation>
    <scope>IDENTIFICATION</scope>
</reference>
<dbReference type="GO" id="GO:0051402">
    <property type="term" value="P:neuron apoptotic process"/>
    <property type="evidence" value="ECO:0007669"/>
    <property type="project" value="TreeGrafter"/>
</dbReference>
<dbReference type="FunCoup" id="A0A673C510">
    <property type="interactions" value="1549"/>
</dbReference>
<keyword evidence="3 7" id="KW-0812">Transmembrane</keyword>
<dbReference type="CTD" id="26355"/>
<reference evidence="8" key="1">
    <citation type="submission" date="2019-06" db="EMBL/GenBank/DDBJ databases">
        <authorList>
            <consortium name="Wellcome Sanger Institute Data Sharing"/>
        </authorList>
    </citation>
    <scope>NUCLEOTIDE SEQUENCE [LARGE SCALE GENOMIC DNA]</scope>
</reference>
<comment type="similarity">
    <text evidence="2">Belongs to the UPF0389 family.</text>
</comment>
<evidence type="ECO:0000313" key="9">
    <source>
        <dbReference type="Proteomes" id="UP000472271"/>
    </source>
</evidence>
<comment type="subcellular location">
    <subcellularLocation>
        <location evidence="1">Membrane</location>
        <topology evidence="1">Single-pass membrane protein</topology>
    </subcellularLocation>
</comment>
<keyword evidence="5 7" id="KW-0472">Membrane</keyword>
<dbReference type="OrthoDB" id="8193498at2759"/>
<keyword evidence="9" id="KW-1185">Reference proteome</keyword>
<dbReference type="Ensembl" id="ENSSORT00005049525.1">
    <property type="protein sequence ID" value="ENSSORP00005048334.1"/>
    <property type="gene ID" value="ENSSORG00005022064.1"/>
</dbReference>
<evidence type="ECO:0000256" key="4">
    <source>
        <dbReference type="ARBA" id="ARBA00022989"/>
    </source>
</evidence>
<dbReference type="InterPro" id="IPR009432">
    <property type="entry name" value="DUF1075"/>
</dbReference>
<sequence length="157" mass="18114">MNFIRSRLAIGTFLGQRYRQVTTTWSHRPMCSKPQETKPEHPPAYASRPGFKIPGYKPSEMDKKILIWSGRFKTVDQIPELVSFEMIDAARNKVRVKACYVMMAVTIGACLLMIFLGKQAAGRNESLTNQNMEKKARWREEVQREKEAKMVMSEKAQ</sequence>
<dbReference type="PANTHER" id="PTHR13674:SF2">
    <property type="entry name" value="PROTEIN FAM162A"/>
    <property type="match status" value="1"/>
</dbReference>
<evidence type="ECO:0008006" key="10">
    <source>
        <dbReference type="Google" id="ProtNLM"/>
    </source>
</evidence>
<accession>A0A673C510</accession>
<dbReference type="InParanoid" id="A0A673C510"/>
<dbReference type="GeneID" id="115411008"/>
<dbReference type="PANTHER" id="PTHR13674">
    <property type="entry name" value="GROWTH AND TRANSFORMATION-DEPENDENT PROTEIN"/>
    <property type="match status" value="1"/>
</dbReference>
<evidence type="ECO:0000256" key="3">
    <source>
        <dbReference type="ARBA" id="ARBA00022692"/>
    </source>
</evidence>